<feature type="compositionally biased region" description="Acidic residues" evidence="1">
    <location>
        <begin position="11"/>
        <end position="21"/>
    </location>
</feature>
<comment type="caution">
    <text evidence="2">The sequence shown here is derived from an EMBL/GenBank/DDBJ whole genome shotgun (WGS) entry which is preliminary data.</text>
</comment>
<dbReference type="AlphaFoldDB" id="A0A8J4Q6J1"/>
<keyword evidence="3" id="KW-1185">Reference proteome</keyword>
<accession>A0A8J4Q6J1</accession>
<dbReference type="EMBL" id="JRKL02012725">
    <property type="protein sequence ID" value="KAF3943983.1"/>
    <property type="molecule type" value="Genomic_DNA"/>
</dbReference>
<gene>
    <name evidence="2" type="ORF">CMV_029512</name>
</gene>
<proteinExistence type="predicted"/>
<sequence length="95" mass="11109">MHWSTVRPPYDDDDHISDEDDVEQELDLDVRKMSITPRNPLSYWISNGLDEPRGMPARSALDKFMVFLMSKSFLSLTLLEEMKSTLLVLNRRTCF</sequence>
<evidence type="ECO:0000313" key="2">
    <source>
        <dbReference type="EMBL" id="KAF3943983.1"/>
    </source>
</evidence>
<reference evidence="2" key="1">
    <citation type="submission" date="2020-03" db="EMBL/GenBank/DDBJ databases">
        <title>Castanea mollissima Vanexum genome sequencing.</title>
        <authorList>
            <person name="Staton M."/>
        </authorList>
    </citation>
    <scope>NUCLEOTIDE SEQUENCE</scope>
    <source>
        <tissue evidence="2">Leaf</tissue>
    </source>
</reference>
<name>A0A8J4Q6J1_9ROSI</name>
<evidence type="ECO:0000313" key="3">
    <source>
        <dbReference type="Proteomes" id="UP000737018"/>
    </source>
</evidence>
<protein>
    <submittedName>
        <fullName evidence="2">Uncharacterized protein</fullName>
    </submittedName>
</protein>
<dbReference type="Proteomes" id="UP000737018">
    <property type="component" value="Unassembled WGS sequence"/>
</dbReference>
<feature type="region of interest" description="Disordered" evidence="1">
    <location>
        <begin position="1"/>
        <end position="21"/>
    </location>
</feature>
<organism evidence="2 3">
    <name type="scientific">Castanea mollissima</name>
    <name type="common">Chinese chestnut</name>
    <dbReference type="NCBI Taxonomy" id="60419"/>
    <lineage>
        <taxon>Eukaryota</taxon>
        <taxon>Viridiplantae</taxon>
        <taxon>Streptophyta</taxon>
        <taxon>Embryophyta</taxon>
        <taxon>Tracheophyta</taxon>
        <taxon>Spermatophyta</taxon>
        <taxon>Magnoliopsida</taxon>
        <taxon>eudicotyledons</taxon>
        <taxon>Gunneridae</taxon>
        <taxon>Pentapetalae</taxon>
        <taxon>rosids</taxon>
        <taxon>fabids</taxon>
        <taxon>Fagales</taxon>
        <taxon>Fagaceae</taxon>
        <taxon>Castanea</taxon>
    </lineage>
</organism>
<evidence type="ECO:0000256" key="1">
    <source>
        <dbReference type="SAM" id="MobiDB-lite"/>
    </source>
</evidence>